<comment type="caution">
    <text evidence="1">The sequence shown here is derived from an EMBL/GenBank/DDBJ whole genome shotgun (WGS) entry which is preliminary data.</text>
</comment>
<reference evidence="1 2" key="1">
    <citation type="journal article" date="2022" name="Plant J.">
        <title>Chromosome-level genome of Camellia lanceoleosa provides a valuable resource for understanding genome evolution and self-incompatibility.</title>
        <authorList>
            <person name="Gong W."/>
            <person name="Xiao S."/>
            <person name="Wang L."/>
            <person name="Liao Z."/>
            <person name="Chang Y."/>
            <person name="Mo W."/>
            <person name="Hu G."/>
            <person name="Li W."/>
            <person name="Zhao G."/>
            <person name="Zhu H."/>
            <person name="Hu X."/>
            <person name="Ji K."/>
            <person name="Xiang X."/>
            <person name="Song Q."/>
            <person name="Yuan D."/>
            <person name="Jin S."/>
            <person name="Zhang L."/>
        </authorList>
    </citation>
    <scope>NUCLEOTIDE SEQUENCE [LARGE SCALE GENOMIC DNA]</scope>
    <source>
        <strain evidence="1">SQ_2022a</strain>
    </source>
</reference>
<evidence type="ECO:0000313" key="1">
    <source>
        <dbReference type="EMBL" id="KAI7984226.1"/>
    </source>
</evidence>
<name>A0ACC0F841_9ERIC</name>
<gene>
    <name evidence="1" type="ORF">LOK49_LG15G00266</name>
</gene>
<sequence>MEHLIPLVITNLSATELKDCRLFSRIKVYASVSISGGPPTGYNSVFRTHVDMEGNNNPRWDTVMDFRLHGPSLQNNLILLNFNFHCHDTLDERFIGGVRVPINPLLAMISGNRTAS</sequence>
<protein>
    <submittedName>
        <fullName evidence="1">Protein SRC2</fullName>
    </submittedName>
</protein>
<proteinExistence type="predicted"/>
<dbReference type="Proteomes" id="UP001060215">
    <property type="component" value="Chromosome 11"/>
</dbReference>
<keyword evidence="2" id="KW-1185">Reference proteome</keyword>
<dbReference type="EMBL" id="CM045768">
    <property type="protein sequence ID" value="KAI7984226.1"/>
    <property type="molecule type" value="Genomic_DNA"/>
</dbReference>
<evidence type="ECO:0000313" key="2">
    <source>
        <dbReference type="Proteomes" id="UP001060215"/>
    </source>
</evidence>
<accession>A0ACC0F841</accession>
<organism evidence="1 2">
    <name type="scientific">Camellia lanceoleosa</name>
    <dbReference type="NCBI Taxonomy" id="1840588"/>
    <lineage>
        <taxon>Eukaryota</taxon>
        <taxon>Viridiplantae</taxon>
        <taxon>Streptophyta</taxon>
        <taxon>Embryophyta</taxon>
        <taxon>Tracheophyta</taxon>
        <taxon>Spermatophyta</taxon>
        <taxon>Magnoliopsida</taxon>
        <taxon>eudicotyledons</taxon>
        <taxon>Gunneridae</taxon>
        <taxon>Pentapetalae</taxon>
        <taxon>asterids</taxon>
        <taxon>Ericales</taxon>
        <taxon>Theaceae</taxon>
        <taxon>Camellia</taxon>
    </lineage>
</organism>